<proteinExistence type="predicted"/>
<keyword evidence="2" id="KW-1185">Reference proteome</keyword>
<evidence type="ECO:0000313" key="3">
    <source>
        <dbReference type="WBParaSite" id="jg22383"/>
    </source>
</evidence>
<name>A0A915DPW4_9BILA</name>
<dbReference type="Proteomes" id="UP000887574">
    <property type="component" value="Unplaced"/>
</dbReference>
<accession>A0A915DPW4</accession>
<evidence type="ECO:0000256" key="1">
    <source>
        <dbReference type="SAM" id="MobiDB-lite"/>
    </source>
</evidence>
<protein>
    <submittedName>
        <fullName evidence="3">Uncharacterized protein</fullName>
    </submittedName>
</protein>
<feature type="region of interest" description="Disordered" evidence="1">
    <location>
        <begin position="33"/>
        <end position="54"/>
    </location>
</feature>
<sequence length="152" mass="17351">MQQYIMNGNNSNNNTLKAKLLNFTDLIQEPSYPFADSSESEKSEAPIEAADKQAGHDVEYKSDCYLIQAFEDMSGLLTEQQSIIWQKWIQKVENTILNKEAENDLVKLVLLGQSLKSVLSANVNIKQRLWLAKIGSWEQCKNCCLYSTRQIE</sequence>
<dbReference type="WBParaSite" id="jg22383">
    <property type="protein sequence ID" value="jg22383"/>
    <property type="gene ID" value="jg22383"/>
</dbReference>
<reference evidence="3" key="1">
    <citation type="submission" date="2022-11" db="UniProtKB">
        <authorList>
            <consortium name="WormBaseParasite"/>
        </authorList>
    </citation>
    <scope>IDENTIFICATION</scope>
</reference>
<feature type="compositionally biased region" description="Basic and acidic residues" evidence="1">
    <location>
        <begin position="39"/>
        <end position="54"/>
    </location>
</feature>
<dbReference type="AlphaFoldDB" id="A0A915DPW4"/>
<organism evidence="2 3">
    <name type="scientific">Ditylenchus dipsaci</name>
    <dbReference type="NCBI Taxonomy" id="166011"/>
    <lineage>
        <taxon>Eukaryota</taxon>
        <taxon>Metazoa</taxon>
        <taxon>Ecdysozoa</taxon>
        <taxon>Nematoda</taxon>
        <taxon>Chromadorea</taxon>
        <taxon>Rhabditida</taxon>
        <taxon>Tylenchina</taxon>
        <taxon>Tylenchomorpha</taxon>
        <taxon>Sphaerularioidea</taxon>
        <taxon>Anguinidae</taxon>
        <taxon>Anguininae</taxon>
        <taxon>Ditylenchus</taxon>
    </lineage>
</organism>
<evidence type="ECO:0000313" key="2">
    <source>
        <dbReference type="Proteomes" id="UP000887574"/>
    </source>
</evidence>